<dbReference type="InterPro" id="IPR042197">
    <property type="entry name" value="Apaf_helical"/>
</dbReference>
<evidence type="ECO:0000256" key="2">
    <source>
        <dbReference type="SAM" id="Phobius"/>
    </source>
</evidence>
<dbReference type="AlphaFoldDB" id="A0A3B6EUI3"/>
<evidence type="ECO:0000313" key="4">
    <source>
        <dbReference type="EnsemblPlants" id="TraesCS3A02G495100.1"/>
    </source>
</evidence>
<reference evidence="4" key="2">
    <citation type="submission" date="2018-10" db="UniProtKB">
        <authorList>
            <consortium name="EnsemblPlants"/>
        </authorList>
    </citation>
    <scope>IDENTIFICATION</scope>
</reference>
<dbReference type="PANTHER" id="PTHR34368:SF1">
    <property type="entry name" value="OS01G0962200 PROTEIN"/>
    <property type="match status" value="1"/>
</dbReference>
<keyword evidence="5" id="KW-1185">Reference proteome</keyword>
<reference evidence="4" key="1">
    <citation type="submission" date="2018-08" db="EMBL/GenBank/DDBJ databases">
        <authorList>
            <person name="Rossello M."/>
        </authorList>
    </citation>
    <scope>NUCLEOTIDE SEQUENCE [LARGE SCALE GENOMIC DNA]</scope>
    <source>
        <strain evidence="4">cv. Chinese Spring</strain>
    </source>
</reference>
<dbReference type="Gene3D" id="3.40.50.300">
    <property type="entry name" value="P-loop containing nucleotide triphosphate hydrolases"/>
    <property type="match status" value="1"/>
</dbReference>
<dbReference type="InterPro" id="IPR027417">
    <property type="entry name" value="P-loop_NTPase"/>
</dbReference>
<dbReference type="GO" id="GO:0043531">
    <property type="term" value="F:ADP binding"/>
    <property type="evidence" value="ECO:0007669"/>
    <property type="project" value="InterPro"/>
</dbReference>
<dbReference type="Proteomes" id="UP000019116">
    <property type="component" value="Chromosome 3A"/>
</dbReference>
<dbReference type="PANTHER" id="PTHR34368">
    <property type="entry name" value="OS01G0962200 PROTEIN"/>
    <property type="match status" value="1"/>
</dbReference>
<dbReference type="RefSeq" id="XP_044337953.1">
    <property type="nucleotide sequence ID" value="XM_044482018.1"/>
</dbReference>
<name>A0A3B6EUI3_WHEAT</name>
<feature type="transmembrane region" description="Helical" evidence="2">
    <location>
        <begin position="242"/>
        <end position="263"/>
    </location>
</feature>
<dbReference type="EnsemblPlants" id="TraesCS3A02G495100.1">
    <property type="protein sequence ID" value="TraesCS3A02G495100.1"/>
    <property type="gene ID" value="TraesCS3A02G495100"/>
</dbReference>
<feature type="domain" description="NB-ARC" evidence="3">
    <location>
        <begin position="427"/>
        <end position="589"/>
    </location>
</feature>
<accession>A0A3B6EUI3</accession>
<evidence type="ECO:0000256" key="1">
    <source>
        <dbReference type="SAM" id="MobiDB-lite"/>
    </source>
</evidence>
<organism evidence="4">
    <name type="scientific">Triticum aestivum</name>
    <name type="common">Wheat</name>
    <dbReference type="NCBI Taxonomy" id="4565"/>
    <lineage>
        <taxon>Eukaryota</taxon>
        <taxon>Viridiplantae</taxon>
        <taxon>Streptophyta</taxon>
        <taxon>Embryophyta</taxon>
        <taxon>Tracheophyta</taxon>
        <taxon>Spermatophyta</taxon>
        <taxon>Magnoliopsida</taxon>
        <taxon>Liliopsida</taxon>
        <taxon>Poales</taxon>
        <taxon>Poaceae</taxon>
        <taxon>BOP clade</taxon>
        <taxon>Pooideae</taxon>
        <taxon>Triticodae</taxon>
        <taxon>Triticeae</taxon>
        <taxon>Triticinae</taxon>
        <taxon>Triticum</taxon>
    </lineage>
</organism>
<sequence>MMEAVGSGDATVQGSRFQDIGEGDRADPMTPPDLSPPIPSRLGKPTSSFSRLKGRWKSSTVTNYGMENEDVFVPLDPRLVWVKNHNVNRRKKRVPSSSDLKLLSLNRLKQQQACEDNRKVAVKDVSWWKKWVAVWMDVVSRKKWVACTGIFIMLMLVMAAIPHDEDYHDFADQRTLFLGIPNTLNVISTIPLFFVGLAGLILNHCKSYFRIWSQGDLYTLFATVIASGFGSCYYHLNPKNGTLFLHRLPMVTAFTFFEVIFVIENLDDWARPKSLASTSYWLWAAGLYILARLEEVADKRIYRWTLQIVSGHTLGHLCASMVPLFLILMLAKKTRPIELERRMAPVHHQLKLTFMVCLLVPKLICLWVPKIQVSVNICEVGILMWEFGARSVNQAKISDQRAVLETPIRAWEMVSRIHGLWGMDIYKNKVHQFLQGVRPDESFFGLWGTPGVGKTRLLSLIAASYADSFRHILFLDGGSSVIVMQHHLASFLKLDWEMMSSLQEHCRAKIITDILVQDSFLLLLDNVHDRPYPDLVAIGLPIPLGCHQKVVLTSRNQRMCERMGCPISNIVQMKCLGNEDAWRLFKYHAGVKITEADAEIYDYAKQMVSSCRGLPRAICAIGKGVARVTCGGKNLVAWQFAYKQSMGRNLHPEQMEELAFVLV</sequence>
<protein>
    <recommendedName>
        <fullName evidence="3">NB-ARC domain-containing protein</fullName>
    </recommendedName>
</protein>
<feature type="transmembrane region" description="Helical" evidence="2">
    <location>
        <begin position="217"/>
        <end position="236"/>
    </location>
</feature>
<feature type="transmembrane region" description="Helical" evidence="2">
    <location>
        <begin position="183"/>
        <end position="205"/>
    </location>
</feature>
<dbReference type="Gramene" id="TraesCS3A03G1162600.1">
    <property type="protein sequence ID" value="TraesCS3A03G1162600.1.CDS"/>
    <property type="gene ID" value="TraesCS3A03G1162600"/>
</dbReference>
<dbReference type="InterPro" id="IPR002182">
    <property type="entry name" value="NB-ARC"/>
</dbReference>
<dbReference type="PaxDb" id="4565-Traes_3AL_9A5B83E2C.1"/>
<dbReference type="STRING" id="4565.A0A3B6EUI3"/>
<dbReference type="SUPFAM" id="SSF52540">
    <property type="entry name" value="P-loop containing nucleoside triphosphate hydrolases"/>
    <property type="match status" value="1"/>
</dbReference>
<feature type="transmembrane region" description="Helical" evidence="2">
    <location>
        <begin position="313"/>
        <end position="331"/>
    </location>
</feature>
<feature type="compositionally biased region" description="Pro residues" evidence="1">
    <location>
        <begin position="29"/>
        <end position="39"/>
    </location>
</feature>
<proteinExistence type="predicted"/>
<dbReference type="Gene3D" id="1.10.8.430">
    <property type="entry name" value="Helical domain of apoptotic protease-activating factors"/>
    <property type="match status" value="1"/>
</dbReference>
<keyword evidence="2" id="KW-0472">Membrane</keyword>
<dbReference type="PRINTS" id="PR00364">
    <property type="entry name" value="DISEASERSIST"/>
</dbReference>
<keyword evidence="2" id="KW-0812">Transmembrane</keyword>
<gene>
    <name evidence="4" type="primary">LOC123059441</name>
</gene>
<dbReference type="GeneID" id="123059441"/>
<dbReference type="SMR" id="A0A3B6EUI3"/>
<evidence type="ECO:0000259" key="3">
    <source>
        <dbReference type="Pfam" id="PF00931"/>
    </source>
</evidence>
<dbReference type="OMA" id="IRAWEMV"/>
<dbReference type="OrthoDB" id="611257at2759"/>
<evidence type="ECO:0000313" key="5">
    <source>
        <dbReference type="Proteomes" id="UP000019116"/>
    </source>
</evidence>
<feature type="region of interest" description="Disordered" evidence="1">
    <location>
        <begin position="1"/>
        <end position="51"/>
    </location>
</feature>
<dbReference type="Gramene" id="TraesCS3A02G495100.1">
    <property type="protein sequence ID" value="TraesCS3A02G495100.1"/>
    <property type="gene ID" value="TraesCS3A02G495100"/>
</dbReference>
<keyword evidence="2" id="KW-1133">Transmembrane helix</keyword>
<dbReference type="Pfam" id="PF00931">
    <property type="entry name" value="NB-ARC"/>
    <property type="match status" value="1"/>
</dbReference>
<feature type="transmembrane region" description="Helical" evidence="2">
    <location>
        <begin position="144"/>
        <end position="163"/>
    </location>
</feature>